<comment type="caution">
    <text evidence="3">The sequence shown here is derived from an EMBL/GenBank/DDBJ whole genome shotgun (WGS) entry which is preliminary data.</text>
</comment>
<dbReference type="Proteomes" id="UP001648503">
    <property type="component" value="Unassembled WGS sequence"/>
</dbReference>
<reference evidence="3 4" key="1">
    <citation type="submission" date="2021-02" db="EMBL/GenBank/DDBJ databases">
        <title>Variation within the Batrachochytrium salamandrivorans European outbreak.</title>
        <authorList>
            <person name="Kelly M."/>
            <person name="Pasmans F."/>
            <person name="Shea T.P."/>
            <person name="Munoz J.F."/>
            <person name="Carranza S."/>
            <person name="Cuomo C.A."/>
            <person name="Martel A."/>
        </authorList>
    </citation>
    <scope>NUCLEOTIDE SEQUENCE [LARGE SCALE GENOMIC DNA]</scope>
    <source>
        <strain evidence="3 4">AMFP18/2</strain>
    </source>
</reference>
<protein>
    <submittedName>
        <fullName evidence="3">Uncharacterized protein</fullName>
    </submittedName>
</protein>
<keyword evidence="4" id="KW-1185">Reference proteome</keyword>
<accession>A0ABQ8F2B3</accession>
<dbReference type="EMBL" id="JAFCIX010000418">
    <property type="protein sequence ID" value="KAH6590920.1"/>
    <property type="molecule type" value="Genomic_DNA"/>
</dbReference>
<sequence>MRLSTGIILSILSANVFAIEHLNDAHSGSLLARRAVAADADGFSLQKRNDDKEPEEHAKPKKSVPNSDKEKFVYREDLSKDDPHSDPNPIDGIGECPTGFPEYDPSQDDEDKGRRKKAYAKIDSDQQRLIFSDAPGDSPSQTLGGIKKVLSRVKLGHELLSTKQRASAASNGVADHFGGGEGKEIGVALYKMLKYMAKTAWGYQELYNNPDTSPFYLELLPSTPDEPKQKYKWLQANVPKHIKEHISAINTAIEYIIAAPVYVIAWLEELMSSADSFYMSISDMRHEYSRLLAPLGMSGSGHLANLDYHMNFLGAYKCNLSERLDTIKGLLGNSIKPPSQEGSSKFSSPTLESMGLSEIGTKPSDDEASSSTQSNDVASSSTLSNDVASSNVQSNVAVVDNLVIF</sequence>
<feature type="chain" id="PRO_5047520329" evidence="2">
    <location>
        <begin position="19"/>
        <end position="405"/>
    </location>
</feature>
<feature type="region of interest" description="Disordered" evidence="1">
    <location>
        <begin position="44"/>
        <end position="117"/>
    </location>
</feature>
<evidence type="ECO:0000313" key="3">
    <source>
        <dbReference type="EMBL" id="KAH6590920.1"/>
    </source>
</evidence>
<evidence type="ECO:0000256" key="1">
    <source>
        <dbReference type="SAM" id="MobiDB-lite"/>
    </source>
</evidence>
<evidence type="ECO:0000256" key="2">
    <source>
        <dbReference type="SAM" id="SignalP"/>
    </source>
</evidence>
<feature type="region of interest" description="Disordered" evidence="1">
    <location>
        <begin position="335"/>
        <end position="388"/>
    </location>
</feature>
<feature type="signal peptide" evidence="2">
    <location>
        <begin position="1"/>
        <end position="18"/>
    </location>
</feature>
<organism evidence="3 4">
    <name type="scientific">Batrachochytrium salamandrivorans</name>
    <dbReference type="NCBI Taxonomy" id="1357716"/>
    <lineage>
        <taxon>Eukaryota</taxon>
        <taxon>Fungi</taxon>
        <taxon>Fungi incertae sedis</taxon>
        <taxon>Chytridiomycota</taxon>
        <taxon>Chytridiomycota incertae sedis</taxon>
        <taxon>Chytridiomycetes</taxon>
        <taxon>Rhizophydiales</taxon>
        <taxon>Rhizophydiales incertae sedis</taxon>
        <taxon>Batrachochytrium</taxon>
    </lineage>
</organism>
<name>A0ABQ8F2B3_9FUNG</name>
<gene>
    <name evidence="3" type="ORF">BASA50_008921</name>
</gene>
<feature type="compositionally biased region" description="Basic and acidic residues" evidence="1">
    <location>
        <begin position="47"/>
        <end position="58"/>
    </location>
</feature>
<keyword evidence="2" id="KW-0732">Signal</keyword>
<feature type="compositionally biased region" description="Polar residues" evidence="1">
    <location>
        <begin position="336"/>
        <end position="351"/>
    </location>
</feature>
<evidence type="ECO:0000313" key="4">
    <source>
        <dbReference type="Proteomes" id="UP001648503"/>
    </source>
</evidence>
<proteinExistence type="predicted"/>
<feature type="compositionally biased region" description="Basic and acidic residues" evidence="1">
    <location>
        <begin position="67"/>
        <end position="85"/>
    </location>
</feature>
<feature type="compositionally biased region" description="Polar residues" evidence="1">
    <location>
        <begin position="369"/>
        <end position="383"/>
    </location>
</feature>